<comment type="caution">
    <text evidence="4">Lacks conserved residue(s) required for the propagation of feature annotation.</text>
</comment>
<reference evidence="7" key="1">
    <citation type="journal article" date="2017" name="Genome Biol. Evol.">
        <title>The complete genome sequence of the phytopathogenic fungus Sclerotinia sclerotiorum reveals insights into the genome architecture of broad host range pathogens.</title>
        <authorList>
            <person name="Derbyshire M."/>
            <person name="Denton-Giles M."/>
            <person name="Hegedus D."/>
            <person name="Seifbarghy S."/>
            <person name="Rollins J."/>
            <person name="van Kan J."/>
            <person name="Seidl M.F."/>
            <person name="Faino L."/>
            <person name="Mbengue M."/>
            <person name="Navaud O."/>
            <person name="Raffaele S."/>
            <person name="Hammond-Kosack K."/>
            <person name="Heard S."/>
            <person name="Oliver R."/>
        </authorList>
    </citation>
    <scope>NUCLEOTIDE SEQUENCE [LARGE SCALE GENOMIC DNA]</scope>
    <source>
        <strain evidence="7">ATCC 18683 / 1980 / Ss-1</strain>
    </source>
</reference>
<dbReference type="Gene3D" id="3.40.1090.10">
    <property type="entry name" value="Cytosolic phospholipase A2 catalytic domain"/>
    <property type="match status" value="1"/>
</dbReference>
<dbReference type="KEGG" id="ssl:SS1G_03554"/>
<keyword evidence="3" id="KW-0443">Lipid metabolism</keyword>
<evidence type="ECO:0000256" key="4">
    <source>
        <dbReference type="PROSITE-ProRule" id="PRU01161"/>
    </source>
</evidence>
<dbReference type="VEuPathDB" id="FungiDB:sscle_07g055780"/>
<organism evidence="6 7">
    <name type="scientific">Sclerotinia sclerotiorum (strain ATCC 18683 / 1980 / Ss-1)</name>
    <name type="common">White mold</name>
    <name type="synonym">Whetzelinia sclerotiorum</name>
    <dbReference type="NCBI Taxonomy" id="665079"/>
    <lineage>
        <taxon>Eukaryota</taxon>
        <taxon>Fungi</taxon>
        <taxon>Dikarya</taxon>
        <taxon>Ascomycota</taxon>
        <taxon>Pezizomycotina</taxon>
        <taxon>Leotiomycetes</taxon>
        <taxon>Helotiales</taxon>
        <taxon>Sclerotiniaceae</taxon>
        <taxon>Sclerotinia</taxon>
    </lineage>
</organism>
<evidence type="ECO:0000259" key="5">
    <source>
        <dbReference type="PROSITE" id="PS51635"/>
    </source>
</evidence>
<accession>A0A1D9Q785</accession>
<dbReference type="PANTHER" id="PTHR24185">
    <property type="entry name" value="CALCIUM-INDEPENDENT PHOSPHOLIPASE A2-GAMMA"/>
    <property type="match status" value="1"/>
</dbReference>
<dbReference type="GO" id="GO:0016787">
    <property type="term" value="F:hydrolase activity"/>
    <property type="evidence" value="ECO:0007669"/>
    <property type="project" value="UniProtKB-KW"/>
</dbReference>
<dbReference type="GO" id="GO:0016042">
    <property type="term" value="P:lipid catabolic process"/>
    <property type="evidence" value="ECO:0007669"/>
    <property type="project" value="UniProtKB-KW"/>
</dbReference>
<dbReference type="PROSITE" id="PS51635">
    <property type="entry name" value="PNPLA"/>
    <property type="match status" value="1"/>
</dbReference>
<evidence type="ECO:0000256" key="2">
    <source>
        <dbReference type="ARBA" id="ARBA00022963"/>
    </source>
</evidence>
<dbReference type="InterPro" id="IPR002641">
    <property type="entry name" value="PNPLA_dom"/>
</dbReference>
<dbReference type="AlphaFoldDB" id="A0A1D9Q785"/>
<dbReference type="SUPFAM" id="SSF52151">
    <property type="entry name" value="FabD/lysophospholipase-like"/>
    <property type="match status" value="1"/>
</dbReference>
<feature type="short sequence motif" description="DGA/G" evidence="4">
    <location>
        <begin position="49"/>
        <end position="51"/>
    </location>
</feature>
<evidence type="ECO:0000313" key="7">
    <source>
        <dbReference type="Proteomes" id="UP000177798"/>
    </source>
</evidence>
<dbReference type="EMBL" id="CP017820">
    <property type="protein sequence ID" value="APA10808.1"/>
    <property type="molecule type" value="Genomic_DNA"/>
</dbReference>
<keyword evidence="1" id="KW-0378">Hydrolase</keyword>
<proteinExistence type="predicted"/>
<name>A0A1D9Q785_SCLS1</name>
<dbReference type="OrthoDB" id="1658288at2759"/>
<dbReference type="Pfam" id="PF01734">
    <property type="entry name" value="Patatin"/>
    <property type="match status" value="1"/>
</dbReference>
<evidence type="ECO:0000256" key="3">
    <source>
        <dbReference type="ARBA" id="ARBA00023098"/>
    </source>
</evidence>
<protein>
    <recommendedName>
        <fullName evidence="5">PNPLA domain-containing protein</fullName>
    </recommendedName>
</protein>
<dbReference type="RefSeq" id="XP_001595465.1">
    <property type="nucleotide sequence ID" value="XM_001595415.1"/>
</dbReference>
<dbReference type="PANTHER" id="PTHR24185:SF1">
    <property type="entry name" value="CALCIUM-INDEPENDENT PHOSPHOLIPASE A2-GAMMA"/>
    <property type="match status" value="1"/>
</dbReference>
<evidence type="ECO:0000256" key="1">
    <source>
        <dbReference type="ARBA" id="ARBA00022801"/>
    </source>
</evidence>
<feature type="domain" description="PNPLA" evidence="5">
    <location>
        <begin position="1"/>
        <end position="62"/>
    </location>
</feature>
<dbReference type="InterPro" id="IPR016035">
    <property type="entry name" value="Acyl_Trfase/lysoPLipase"/>
</dbReference>
<dbReference type="GO" id="GO:0046486">
    <property type="term" value="P:glycerolipid metabolic process"/>
    <property type="evidence" value="ECO:0007669"/>
    <property type="project" value="UniProtKB-ARBA"/>
</dbReference>
<gene>
    <name evidence="6" type="ORF">sscle_07g055780</name>
</gene>
<keyword evidence="2" id="KW-0442">Lipid degradation</keyword>
<evidence type="ECO:0000313" key="6">
    <source>
        <dbReference type="EMBL" id="APA10808.1"/>
    </source>
</evidence>
<dbReference type="Proteomes" id="UP000177798">
    <property type="component" value="Chromosome 7"/>
</dbReference>
<sequence>MNDCLLVLAPEELNPERASPYPIWQVARATTAAPTYFKATQINDERFVDGGYGHNNPTSRTFKEIEQIHGEGTIALTISIGTGRPTKISPIAKKNSGLIKRYRQMIKYIVATTTDSERVHEHVKSMTSGRCTYERLNVDGGPGGINIGEWRVHKKENMTLKTIREQTSAYLEQSEVRIRVEKIAKMLVRNRQERSRTPRWDIVATGQS</sequence>